<evidence type="ECO:0000313" key="2">
    <source>
        <dbReference type="EMBL" id="TKA58646.1"/>
    </source>
</evidence>
<feature type="region of interest" description="Disordered" evidence="1">
    <location>
        <begin position="38"/>
        <end position="60"/>
    </location>
</feature>
<comment type="caution">
    <text evidence="2">The sequence shown here is derived from an EMBL/GenBank/DDBJ whole genome shotgun (WGS) entry which is preliminary data.</text>
</comment>
<feature type="non-terminal residue" evidence="2">
    <location>
        <position position="60"/>
    </location>
</feature>
<dbReference type="EMBL" id="NAJN01002046">
    <property type="protein sequence ID" value="TKA58646.1"/>
    <property type="molecule type" value="Genomic_DNA"/>
</dbReference>
<gene>
    <name evidence="2" type="ORF">B0A49_09066</name>
</gene>
<name>A0A4U0WA88_9PEZI</name>
<protein>
    <submittedName>
        <fullName evidence="2">Uncharacterized protein</fullName>
    </submittedName>
</protein>
<accession>A0A4U0WA88</accession>
<organism evidence="2 3">
    <name type="scientific">Cryomyces minteri</name>
    <dbReference type="NCBI Taxonomy" id="331657"/>
    <lineage>
        <taxon>Eukaryota</taxon>
        <taxon>Fungi</taxon>
        <taxon>Dikarya</taxon>
        <taxon>Ascomycota</taxon>
        <taxon>Pezizomycotina</taxon>
        <taxon>Dothideomycetes</taxon>
        <taxon>Dothideomycetes incertae sedis</taxon>
        <taxon>Cryomyces</taxon>
    </lineage>
</organism>
<evidence type="ECO:0000313" key="3">
    <source>
        <dbReference type="Proteomes" id="UP000308768"/>
    </source>
</evidence>
<reference evidence="2 3" key="1">
    <citation type="submission" date="2017-03" db="EMBL/GenBank/DDBJ databases">
        <title>Genomes of endolithic fungi from Antarctica.</title>
        <authorList>
            <person name="Coleine C."/>
            <person name="Masonjones S."/>
            <person name="Stajich J.E."/>
        </authorList>
    </citation>
    <scope>NUCLEOTIDE SEQUENCE [LARGE SCALE GENOMIC DNA]</scope>
    <source>
        <strain evidence="2 3">CCFEE 5187</strain>
    </source>
</reference>
<proteinExistence type="predicted"/>
<keyword evidence="3" id="KW-1185">Reference proteome</keyword>
<dbReference type="Proteomes" id="UP000308768">
    <property type="component" value="Unassembled WGS sequence"/>
</dbReference>
<evidence type="ECO:0000256" key="1">
    <source>
        <dbReference type="SAM" id="MobiDB-lite"/>
    </source>
</evidence>
<dbReference type="AlphaFoldDB" id="A0A4U0WA88"/>
<sequence length="60" mass="5945">MAMGGLEYGAQPEVEAICGMSLGTLGLGLKPLEQVGTSLRGPAPSSTGGWTPLAGFGRPA</sequence>